<evidence type="ECO:0000313" key="3">
    <source>
        <dbReference type="EMBL" id="PQJ12048.1"/>
    </source>
</evidence>
<comment type="caution">
    <text evidence="3">The sequence shown here is derived from an EMBL/GenBank/DDBJ whole genome shotgun (WGS) entry which is preliminary data.</text>
</comment>
<dbReference type="AlphaFoldDB" id="A0A2S7SZC5"/>
<dbReference type="RefSeq" id="WP_105038927.1">
    <property type="nucleotide sequence ID" value="NZ_PPSL01000002.1"/>
</dbReference>
<keyword evidence="4" id="KW-1185">Reference proteome</keyword>
<dbReference type="PANTHER" id="PTHR39200:SF1">
    <property type="entry name" value="AUTO-TRANSPORTER ADHESIN HEAD GIN DOMAIN-CONTAINING PROTEIN-RELATED"/>
    <property type="match status" value="1"/>
</dbReference>
<feature type="domain" description="Putative auto-transporter adhesin head GIN" evidence="2">
    <location>
        <begin position="39"/>
        <end position="222"/>
    </location>
</feature>
<dbReference type="Pfam" id="PF10988">
    <property type="entry name" value="DUF2807"/>
    <property type="match status" value="1"/>
</dbReference>
<sequence>MKTVIFSLLCAAVLFVTPSCNKISGDGPVVSQKLNITGFTGIYAGIDGDVYFTQDSVFKVEIVGQSNIISHIQTYVENGVLQMHFEPLANIGRHTRVTAYVSAPSAYNLGINGSGTLKVLQPIISSDLSLKVNGSGDIYVAQLTGTNLYGNISGSGNINIGAGSVRNESLQISGSGTIDLFNIYARTVDSRTSGSGTTKVNVNDDLTVNISGSGDVYCMGNPSVHSSISGSGKVVHY</sequence>
<evidence type="ECO:0000313" key="4">
    <source>
        <dbReference type="Proteomes" id="UP000239872"/>
    </source>
</evidence>
<dbReference type="Proteomes" id="UP000239872">
    <property type="component" value="Unassembled WGS sequence"/>
</dbReference>
<feature type="chain" id="PRO_5015660177" description="Putative auto-transporter adhesin head GIN domain-containing protein" evidence="1">
    <location>
        <begin position="23"/>
        <end position="237"/>
    </location>
</feature>
<keyword evidence="1" id="KW-0732">Signal</keyword>
<evidence type="ECO:0000259" key="2">
    <source>
        <dbReference type="Pfam" id="PF10988"/>
    </source>
</evidence>
<accession>A0A2S7SZC5</accession>
<reference evidence="3 4" key="1">
    <citation type="submission" date="2018-01" db="EMBL/GenBank/DDBJ databases">
        <title>A novel member of the phylum Bacteroidetes isolated from glacier ice.</title>
        <authorList>
            <person name="Liu Q."/>
            <person name="Xin Y.-H."/>
        </authorList>
    </citation>
    <scope>NUCLEOTIDE SEQUENCE [LARGE SCALE GENOMIC DNA]</scope>
    <source>
        <strain evidence="3 4">RB1R16</strain>
    </source>
</reference>
<feature type="signal peptide" evidence="1">
    <location>
        <begin position="1"/>
        <end position="22"/>
    </location>
</feature>
<dbReference type="EMBL" id="PPSL01000002">
    <property type="protein sequence ID" value="PQJ12048.1"/>
    <property type="molecule type" value="Genomic_DNA"/>
</dbReference>
<name>A0A2S7SZC5_9BACT</name>
<proteinExistence type="predicted"/>
<gene>
    <name evidence="3" type="ORF">CJD36_009680</name>
</gene>
<organism evidence="3 4">
    <name type="scientific">Flavipsychrobacter stenotrophus</name>
    <dbReference type="NCBI Taxonomy" id="2077091"/>
    <lineage>
        <taxon>Bacteria</taxon>
        <taxon>Pseudomonadati</taxon>
        <taxon>Bacteroidota</taxon>
        <taxon>Chitinophagia</taxon>
        <taxon>Chitinophagales</taxon>
        <taxon>Chitinophagaceae</taxon>
        <taxon>Flavipsychrobacter</taxon>
    </lineage>
</organism>
<dbReference type="Gene3D" id="2.160.20.120">
    <property type="match status" value="1"/>
</dbReference>
<dbReference type="PANTHER" id="PTHR39200">
    <property type="entry name" value="HYPOTHETICAL EXPORTED PROTEIN"/>
    <property type="match status" value="1"/>
</dbReference>
<protein>
    <recommendedName>
        <fullName evidence="2">Putative auto-transporter adhesin head GIN domain-containing protein</fullName>
    </recommendedName>
</protein>
<dbReference type="OrthoDB" id="1150922at2"/>
<dbReference type="InterPro" id="IPR021255">
    <property type="entry name" value="DUF2807"/>
</dbReference>
<evidence type="ECO:0000256" key="1">
    <source>
        <dbReference type="SAM" id="SignalP"/>
    </source>
</evidence>